<organism evidence="1 2">
    <name type="scientific">Carex littledalei</name>
    <dbReference type="NCBI Taxonomy" id="544730"/>
    <lineage>
        <taxon>Eukaryota</taxon>
        <taxon>Viridiplantae</taxon>
        <taxon>Streptophyta</taxon>
        <taxon>Embryophyta</taxon>
        <taxon>Tracheophyta</taxon>
        <taxon>Spermatophyta</taxon>
        <taxon>Magnoliopsida</taxon>
        <taxon>Liliopsida</taxon>
        <taxon>Poales</taxon>
        <taxon>Cyperaceae</taxon>
        <taxon>Cyperoideae</taxon>
        <taxon>Cariceae</taxon>
        <taxon>Carex</taxon>
        <taxon>Carex subgen. Euthyceras</taxon>
    </lineage>
</organism>
<proteinExistence type="predicted"/>
<dbReference type="EMBL" id="SWLB01000002">
    <property type="protein sequence ID" value="KAF3340887.1"/>
    <property type="molecule type" value="Genomic_DNA"/>
</dbReference>
<gene>
    <name evidence="1" type="ORF">FCM35_KLT09731</name>
</gene>
<protein>
    <submittedName>
        <fullName evidence="1">Uncharacterized protein</fullName>
    </submittedName>
</protein>
<name>A0A833VHQ0_9POAL</name>
<dbReference type="AlphaFoldDB" id="A0A833VHQ0"/>
<dbReference type="Proteomes" id="UP000623129">
    <property type="component" value="Unassembled WGS sequence"/>
</dbReference>
<evidence type="ECO:0000313" key="2">
    <source>
        <dbReference type="Proteomes" id="UP000623129"/>
    </source>
</evidence>
<accession>A0A833VHQ0</accession>
<reference evidence="1" key="1">
    <citation type="submission" date="2020-01" db="EMBL/GenBank/DDBJ databases">
        <title>Genome sequence of Kobresia littledalei, the first chromosome-level genome in the family Cyperaceae.</title>
        <authorList>
            <person name="Qu G."/>
        </authorList>
    </citation>
    <scope>NUCLEOTIDE SEQUENCE</scope>
    <source>
        <strain evidence="1">C.B.Clarke</strain>
        <tissue evidence="1">Leaf</tissue>
    </source>
</reference>
<comment type="caution">
    <text evidence="1">The sequence shown here is derived from an EMBL/GenBank/DDBJ whole genome shotgun (WGS) entry which is preliminary data.</text>
</comment>
<sequence>MIAAHNSACEKERSGVLRFNAAHITEAGSVLSGVNTKRDTWKRKKGVAPLARLTGRVLDLLQDRDAPARNHDSQTCTKGEMGAGAAHMRCTNPNQTELRRRRCYTAYTPPIELMMVTYELYRMAQQREKTTSVVWKI</sequence>
<keyword evidence="2" id="KW-1185">Reference proteome</keyword>
<evidence type="ECO:0000313" key="1">
    <source>
        <dbReference type="EMBL" id="KAF3340887.1"/>
    </source>
</evidence>